<organism evidence="1 2">
    <name type="scientific">Streptomyces stramineus</name>
    <dbReference type="NCBI Taxonomy" id="173861"/>
    <lineage>
        <taxon>Bacteria</taxon>
        <taxon>Bacillati</taxon>
        <taxon>Actinomycetota</taxon>
        <taxon>Actinomycetes</taxon>
        <taxon>Kitasatosporales</taxon>
        <taxon>Streptomycetaceae</taxon>
        <taxon>Streptomyces</taxon>
    </lineage>
</organism>
<dbReference type="Proteomes" id="UP001499895">
    <property type="component" value="Unassembled WGS sequence"/>
</dbReference>
<dbReference type="EMBL" id="BAAAHB010000026">
    <property type="protein sequence ID" value="GAA0464608.1"/>
    <property type="molecule type" value="Genomic_DNA"/>
</dbReference>
<keyword evidence="2" id="KW-1185">Reference proteome</keyword>
<reference evidence="1 2" key="1">
    <citation type="journal article" date="2019" name="Int. J. Syst. Evol. Microbiol.">
        <title>The Global Catalogue of Microorganisms (GCM) 10K type strain sequencing project: providing services to taxonomists for standard genome sequencing and annotation.</title>
        <authorList>
            <consortium name="The Broad Institute Genomics Platform"/>
            <consortium name="The Broad Institute Genome Sequencing Center for Infectious Disease"/>
            <person name="Wu L."/>
            <person name="Ma J."/>
        </authorList>
    </citation>
    <scope>NUCLEOTIDE SEQUENCE [LARGE SCALE GENOMIC DNA]</scope>
    <source>
        <strain evidence="1 2">JCM 10649</strain>
    </source>
</reference>
<dbReference type="RefSeq" id="WP_344090181.1">
    <property type="nucleotide sequence ID" value="NZ_BAAAHB010000026.1"/>
</dbReference>
<accession>A0ABN1A0I8</accession>
<proteinExistence type="predicted"/>
<evidence type="ECO:0000313" key="2">
    <source>
        <dbReference type="Proteomes" id="UP001499895"/>
    </source>
</evidence>
<sequence>MQIIDGHQYGTRQDLVEHTGYSTATLSDFWKDRVSNGHPPARIIDGVMHWDVDEWDRWYAEFQRTRRNAAKPIDRSGDPDEELRPADQARVLGLPRNMIAQYRKKPPNGWPKPTRVEDLPAGGVREFRTRRQLWEYHDTTNRIGTAGRRAATGPDPRVQIAADALAAQPDRAAGDIAADLAEAHGQSVHTWKRIITAARRQTQ</sequence>
<comment type="caution">
    <text evidence="1">The sequence shown here is derived from an EMBL/GenBank/DDBJ whole genome shotgun (WGS) entry which is preliminary data.</text>
</comment>
<evidence type="ECO:0000313" key="1">
    <source>
        <dbReference type="EMBL" id="GAA0464608.1"/>
    </source>
</evidence>
<name>A0ABN1A0I8_9ACTN</name>
<protein>
    <submittedName>
        <fullName evidence="1">Uncharacterized protein</fullName>
    </submittedName>
</protein>
<gene>
    <name evidence="1" type="ORF">GCM10009544_28700</name>
</gene>